<name>A0A1L8D4M2_9THEO</name>
<feature type="domain" description="Glycosyltransferase subfamily 4-like N-terminal" evidence="3">
    <location>
        <begin position="298"/>
        <end position="437"/>
    </location>
</feature>
<keyword evidence="1 4" id="KW-0808">Transferase</keyword>
<dbReference type="AlphaFoldDB" id="A0A1L8D4M2"/>
<evidence type="ECO:0000259" key="3">
    <source>
        <dbReference type="Pfam" id="PF13439"/>
    </source>
</evidence>
<keyword evidence="5" id="KW-1185">Reference proteome</keyword>
<evidence type="ECO:0000313" key="4">
    <source>
        <dbReference type="EMBL" id="GAV26146.1"/>
    </source>
</evidence>
<dbReference type="GO" id="GO:0016757">
    <property type="term" value="F:glycosyltransferase activity"/>
    <property type="evidence" value="ECO:0007669"/>
    <property type="project" value="InterPro"/>
</dbReference>
<accession>A0A1L8D4M2</accession>
<evidence type="ECO:0000259" key="2">
    <source>
        <dbReference type="Pfam" id="PF00534"/>
    </source>
</evidence>
<dbReference type="InterPro" id="IPR028098">
    <property type="entry name" value="Glyco_trans_4-like_N"/>
</dbReference>
<dbReference type="SUPFAM" id="SSF53335">
    <property type="entry name" value="S-adenosyl-L-methionine-dependent methyltransferases"/>
    <property type="match status" value="1"/>
</dbReference>
<dbReference type="OrthoDB" id="9797829at2"/>
<dbReference type="Gene3D" id="3.40.50.2000">
    <property type="entry name" value="Glycogen Phosphorylase B"/>
    <property type="match status" value="2"/>
</dbReference>
<organism evidence="4 5">
    <name type="scientific">Carboxydothermus islandicus</name>
    <dbReference type="NCBI Taxonomy" id="661089"/>
    <lineage>
        <taxon>Bacteria</taxon>
        <taxon>Bacillati</taxon>
        <taxon>Bacillota</taxon>
        <taxon>Clostridia</taxon>
        <taxon>Thermoanaerobacterales</taxon>
        <taxon>Thermoanaerobacteraceae</taxon>
        <taxon>Carboxydothermus</taxon>
    </lineage>
</organism>
<dbReference type="InterPro" id="IPR011990">
    <property type="entry name" value="TPR-like_helical_dom_sf"/>
</dbReference>
<dbReference type="STRING" id="661089.ciss_20790"/>
<feature type="domain" description="Glycosyl transferase family 1" evidence="2">
    <location>
        <begin position="448"/>
        <end position="596"/>
    </location>
</feature>
<dbReference type="Pfam" id="PF13489">
    <property type="entry name" value="Methyltransf_23"/>
    <property type="match status" value="1"/>
</dbReference>
<dbReference type="GO" id="GO:0009103">
    <property type="term" value="P:lipopolysaccharide biosynthetic process"/>
    <property type="evidence" value="ECO:0007669"/>
    <property type="project" value="TreeGrafter"/>
</dbReference>
<dbReference type="CDD" id="cd03801">
    <property type="entry name" value="GT4_PimA-like"/>
    <property type="match status" value="1"/>
</dbReference>
<dbReference type="Gene3D" id="1.25.40.10">
    <property type="entry name" value="Tetratricopeptide repeat domain"/>
    <property type="match status" value="1"/>
</dbReference>
<proteinExistence type="predicted"/>
<dbReference type="SUPFAM" id="SSF53756">
    <property type="entry name" value="UDP-Glycosyltransferase/glycogen phosphorylase"/>
    <property type="match status" value="1"/>
</dbReference>
<comment type="caution">
    <text evidence="4">The sequence shown here is derived from an EMBL/GenBank/DDBJ whole genome shotgun (WGS) entry which is preliminary data.</text>
</comment>
<sequence>MNSAVANGERQYPKFFNEASLDHQERYHFALSFVKKDANILDAATGVGYGAFYLATNSNCKSITAIDISDEALKWANCYFNHNKIKYLKLDLTHDFATELGFETFDLITSFETIEHLEKDEILLKNFYKVLKNDGILIISAPNEELIPHLDNPFYQGGINPFHYRHYTLEELEKLLKKAGFFVKGYYTQFFDKVLKGYGGLVNILVCSKVEQKKEMIEKIDFEVIKWNRERYIKLRDSLKSKEFKINPNEIITKIRQKKLFNKFNKDLEKLELSLVKKNNKDFGKLKIVYVMTHVGITGGAKIIFEHANRLTELGHDVTIISHYPKPNWYIINAKYRQIPFGISFSEAIPDCDVIVATYWDHIDECVEAGIAPVVYFEQGDFHLYEFENLDEQLKGFLSKVYKLPNHVITVSDQTAKHIKKVYNRDSNVFHNAIDPKVFNHNGRKYINDKPYILMVGSEIRFKGINEIIKAYKILQEEGYNLDLIWITPTAPQNHYPEVSKIFISPDQNSIAELYRGALCYVSGSYYESFPLPPLEAMACGCPVISTANIGVLEYAKDDYNSLLVEIGDFRKIAEKIKLLSLNNKLREKLITNGLKTANLFNWGKIINELSKFYIEVANWQIAKNQISDWELNLGNLEFLKDEEKYTFEKILKTTTACVIKAPVIYPFVDGVELCKWQIVARRSSSEKDNSLEKKILIYFRSKNQEFQSNYQPAIRFFIEEKYEQALKYFNEYFQAVEGNEKAVILRYIVLCLLELRRDEDARKILEDSLLIYNDYTDLYYLYLHVLLFTGKIKEANEITLLLKLLGDAVGYPEFIPNIGDIVNKIS</sequence>
<protein>
    <submittedName>
        <fullName evidence="4">Glycosyltransferase group 1 family protein</fullName>
    </submittedName>
</protein>
<dbReference type="InterPro" id="IPR029063">
    <property type="entry name" value="SAM-dependent_MTases_sf"/>
</dbReference>
<dbReference type="PANTHER" id="PTHR46401:SF2">
    <property type="entry name" value="GLYCOSYLTRANSFERASE WBBK-RELATED"/>
    <property type="match status" value="1"/>
</dbReference>
<dbReference type="Pfam" id="PF13439">
    <property type="entry name" value="Glyco_transf_4"/>
    <property type="match status" value="1"/>
</dbReference>
<reference evidence="5" key="1">
    <citation type="submission" date="2016-12" db="EMBL/GenBank/DDBJ databases">
        <title>Draft Genome Sequences od Carboxydothermus pertinax and islandicus, Hydrogenogenic Carboxydotrophic Bacteria.</title>
        <authorList>
            <person name="Fukuyama Y."/>
            <person name="Ohmae K."/>
            <person name="Yoneda Y."/>
            <person name="Yoshida T."/>
            <person name="Sako Y."/>
        </authorList>
    </citation>
    <scope>NUCLEOTIDE SEQUENCE [LARGE SCALE GENOMIC DNA]</scope>
    <source>
        <strain evidence="5">SET</strain>
    </source>
</reference>
<evidence type="ECO:0000313" key="5">
    <source>
        <dbReference type="Proteomes" id="UP000187338"/>
    </source>
</evidence>
<dbReference type="CDD" id="cd02440">
    <property type="entry name" value="AdoMet_MTases"/>
    <property type="match status" value="1"/>
</dbReference>
<gene>
    <name evidence="4" type="ORF">ciss_20790</name>
</gene>
<dbReference type="RefSeq" id="WP_075866313.1">
    <property type="nucleotide sequence ID" value="NZ_BDJL01000132.1"/>
</dbReference>
<evidence type="ECO:0000256" key="1">
    <source>
        <dbReference type="ARBA" id="ARBA00022679"/>
    </source>
</evidence>
<dbReference type="EMBL" id="BDJL01000132">
    <property type="protein sequence ID" value="GAV26146.1"/>
    <property type="molecule type" value="Genomic_DNA"/>
</dbReference>
<dbReference type="PANTHER" id="PTHR46401">
    <property type="entry name" value="GLYCOSYLTRANSFERASE WBBK-RELATED"/>
    <property type="match status" value="1"/>
</dbReference>
<dbReference type="SUPFAM" id="SSF48452">
    <property type="entry name" value="TPR-like"/>
    <property type="match status" value="1"/>
</dbReference>
<dbReference type="InterPro" id="IPR001296">
    <property type="entry name" value="Glyco_trans_1"/>
</dbReference>
<dbReference type="Proteomes" id="UP000187338">
    <property type="component" value="Unassembled WGS sequence"/>
</dbReference>
<dbReference type="Gene3D" id="3.40.50.150">
    <property type="entry name" value="Vaccinia Virus protein VP39"/>
    <property type="match status" value="1"/>
</dbReference>
<dbReference type="Pfam" id="PF00534">
    <property type="entry name" value="Glycos_transf_1"/>
    <property type="match status" value="1"/>
</dbReference>